<keyword evidence="3" id="KW-1185">Reference proteome</keyword>
<dbReference type="EMBL" id="JAWZYT010000349">
    <property type="protein sequence ID" value="KAK4324586.1"/>
    <property type="molecule type" value="Genomic_DNA"/>
</dbReference>
<dbReference type="InterPro" id="IPR029526">
    <property type="entry name" value="PGBD"/>
</dbReference>
<dbReference type="AlphaFoldDB" id="A0AAE1QDE5"/>
<name>A0AAE1QDE5_9EUCA</name>
<organism evidence="2 3">
    <name type="scientific">Petrolisthes manimaculis</name>
    <dbReference type="NCBI Taxonomy" id="1843537"/>
    <lineage>
        <taxon>Eukaryota</taxon>
        <taxon>Metazoa</taxon>
        <taxon>Ecdysozoa</taxon>
        <taxon>Arthropoda</taxon>
        <taxon>Crustacea</taxon>
        <taxon>Multicrustacea</taxon>
        <taxon>Malacostraca</taxon>
        <taxon>Eumalacostraca</taxon>
        <taxon>Eucarida</taxon>
        <taxon>Decapoda</taxon>
        <taxon>Pleocyemata</taxon>
        <taxon>Anomura</taxon>
        <taxon>Galatheoidea</taxon>
        <taxon>Porcellanidae</taxon>
        <taxon>Petrolisthes</taxon>
    </lineage>
</organism>
<feature type="domain" description="PiggyBac transposable element-derived protein" evidence="1">
    <location>
        <begin position="2"/>
        <end position="150"/>
    </location>
</feature>
<dbReference type="PANTHER" id="PTHR47272:SF1">
    <property type="entry name" value="PIGGYBAC TRANSPOSABLE ELEMENT-DERIVED PROTEIN 3-LIKE"/>
    <property type="match status" value="1"/>
</dbReference>
<sequence>MYDFEVYTGKILPVPGKPDLGASSNVVLDLVKSVPTGIYHLLYFDNWFTSLPLMTTLAKKQILCLGTVRVNRLPGISFGSEKDLLKTGRGTHQEKSALIDDVEVRAVKWMDNRSVNLLSTFASVEPKSECKRDCKDLGIPSRKIMMLQEFKLSLAEALLLEGKSVLVRKRGRPSSAGSIAAEFARKKRGFPATKAIPGDEIRTDGYHHYPVVMVRGSQQVDPTSDLWVIGARKPLNHDKKTKSTRRRIC</sequence>
<evidence type="ECO:0000313" key="2">
    <source>
        <dbReference type="EMBL" id="KAK4324586.1"/>
    </source>
</evidence>
<dbReference type="PANTHER" id="PTHR47272">
    <property type="entry name" value="DDE_TNP_1_7 DOMAIN-CONTAINING PROTEIN"/>
    <property type="match status" value="1"/>
</dbReference>
<dbReference type="Proteomes" id="UP001292094">
    <property type="component" value="Unassembled WGS sequence"/>
</dbReference>
<evidence type="ECO:0000313" key="3">
    <source>
        <dbReference type="Proteomes" id="UP001292094"/>
    </source>
</evidence>
<accession>A0AAE1QDE5</accession>
<comment type="caution">
    <text evidence="2">The sequence shown here is derived from an EMBL/GenBank/DDBJ whole genome shotgun (WGS) entry which is preliminary data.</text>
</comment>
<gene>
    <name evidence="2" type="ORF">Pmani_004797</name>
</gene>
<proteinExistence type="predicted"/>
<protein>
    <recommendedName>
        <fullName evidence="1">PiggyBac transposable element-derived protein domain-containing protein</fullName>
    </recommendedName>
</protein>
<reference evidence="2" key="1">
    <citation type="submission" date="2023-11" db="EMBL/GenBank/DDBJ databases">
        <title>Genome assemblies of two species of porcelain crab, Petrolisthes cinctipes and Petrolisthes manimaculis (Anomura: Porcellanidae).</title>
        <authorList>
            <person name="Angst P."/>
        </authorList>
    </citation>
    <scope>NUCLEOTIDE SEQUENCE</scope>
    <source>
        <strain evidence="2">PB745_02</strain>
        <tissue evidence="2">Gill</tissue>
    </source>
</reference>
<evidence type="ECO:0000259" key="1">
    <source>
        <dbReference type="Pfam" id="PF13843"/>
    </source>
</evidence>
<dbReference type="Pfam" id="PF13843">
    <property type="entry name" value="DDE_Tnp_1_7"/>
    <property type="match status" value="1"/>
</dbReference>